<dbReference type="InterPro" id="IPR005546">
    <property type="entry name" value="Autotransporte_beta"/>
</dbReference>
<comment type="caution">
    <text evidence="3">The sequence shown here is derived from an EMBL/GenBank/DDBJ whole genome shotgun (WGS) entry which is preliminary data.</text>
</comment>
<feature type="domain" description="Autotransporter" evidence="2">
    <location>
        <begin position="843"/>
        <end position="1114"/>
    </location>
</feature>
<dbReference type="Pfam" id="PF03797">
    <property type="entry name" value="Autotransporter"/>
    <property type="match status" value="1"/>
</dbReference>
<reference evidence="3 4" key="1">
    <citation type="submission" date="2020-09" db="EMBL/GenBank/DDBJ databases">
        <title>Dyella sp. 7MK23 isolated from forest soil.</title>
        <authorList>
            <person name="Fu J."/>
        </authorList>
    </citation>
    <scope>NUCLEOTIDE SEQUENCE [LARGE SCALE GENOMIC DNA]</scope>
    <source>
        <strain evidence="3 4">7MK23</strain>
    </source>
</reference>
<name>A0ABR9GCV4_9GAMM</name>
<organism evidence="3 4">
    <name type="scientific">Dyella acidiphila</name>
    <dbReference type="NCBI Taxonomy" id="2775866"/>
    <lineage>
        <taxon>Bacteria</taxon>
        <taxon>Pseudomonadati</taxon>
        <taxon>Pseudomonadota</taxon>
        <taxon>Gammaproteobacteria</taxon>
        <taxon>Lysobacterales</taxon>
        <taxon>Rhodanobacteraceae</taxon>
        <taxon>Dyella</taxon>
    </lineage>
</organism>
<dbReference type="InterPro" id="IPR003991">
    <property type="entry name" value="Pertactin_virulence_factor"/>
</dbReference>
<proteinExistence type="predicted"/>
<feature type="region of interest" description="Disordered" evidence="1">
    <location>
        <begin position="733"/>
        <end position="785"/>
    </location>
</feature>
<gene>
    <name evidence="3" type="ORF">IGX34_15840</name>
</gene>
<sequence length="1114" mass="113036">MNKDWDAQSIQRWHDYRREPLHFAQLPEAWQLSIQAHYEEALQRQRARQRTRMLPLSILASLAALTAARAKAAPTTYSSTLTGTSADTAYTTSTDANGNLVYHFASGDSISTTASGVEDIYGVNLQAASPKVVLQAGSDGVGQLSVAALRPVAGAWGVAEGISVQGGASLTVNGNTTVHAQSDDAVPNSSSIGVNVYQASATFNGTTTIVTDTPGYSKGLNVYQGQVTFNGDTSITAQARGAATDAIYNSGGGRSSIVMNGNVTLVSYGIWPSDDVHGIYNDNVNSKLAINGNLSLTATSNGSTVMGIRNQGNLSISGNASITANGPRSAFGIDNTYRTSRLYVGGDLSVSVSNGTGYIPFGTPTGLSNLYGMGSSMTYAGAASVSITATTDSYAINNNGVVSFNNAGKSVVLRAGTSCASCTAYGIANNGGSVTLAGGLDVAETGGAHQYAIWNAAMDGVSAQLSVNQGGTQSVKVQGDVLTGKVSDGGTVYSGTTTLNFDDANSYLKGLVLADSGTSGTAVFAAGAAELSFTHGASWMPVGSGSMLTDFGAGSLAIGSGSSIDLAASWGSFSPGSVPAYSYRTLQIGSSDAHGASVQLADGAAFTLLSDIRNGQADKIVFTSGISSFAASGTLGIRIAYDPVLDATSWVNATALQKGVAIAASTPIVIADAGAAAGGTAQFQAVQGLTGQWKATYENALVQFSYTPQVSLSTDRKQVLLTGIDILGNNSGASGSTAASGTGSNSTSTGSTSTGSTSTGNTTSATGGSAGTGSSGSQAGTTVASSTKHLNTADVGVVPANGAAVMTPATGVMVAADTARALANAWQLDDAAVDRRSESLRLDQDDTAAVWTDAGGGELHGDGEDGRYRQSTTTASIGADRRSNYDGGTNTTGLVYTHDQSRAEVPNGSAELRGDSLGLYSSWVSAGGVFADLVARAGHWRSSYVATDAFGTAAARYRSPSASLSLRVGRRLRNQRGGYIEPQLQAAYGSVGHSSYRASNDVRFDVRQNHSFLSRAGLLAGQTLPGTGTVAADVYARAAVVHVVGASPDLTASLDGGTLPVLLPARHATTAEAAAGVQVALPGHWRVFAEAGHSSSGDTLPGGWRASAGVRVSF</sequence>
<dbReference type="NCBIfam" id="TIGR01414">
    <property type="entry name" value="autotrans_barl"/>
    <property type="match status" value="1"/>
</dbReference>
<dbReference type="PROSITE" id="PS51208">
    <property type="entry name" value="AUTOTRANSPORTER"/>
    <property type="match status" value="1"/>
</dbReference>
<dbReference type="Gene3D" id="2.40.128.130">
    <property type="entry name" value="Autotransporter beta-domain"/>
    <property type="match status" value="1"/>
</dbReference>
<keyword evidence="4" id="KW-1185">Reference proteome</keyword>
<dbReference type="InterPro" id="IPR036709">
    <property type="entry name" value="Autotransporte_beta_dom_sf"/>
</dbReference>
<protein>
    <submittedName>
        <fullName evidence="3">Autotransporter outer membrane beta-barrel domain-containing protein</fullName>
    </submittedName>
</protein>
<dbReference type="EMBL" id="JACZZA010000010">
    <property type="protein sequence ID" value="MBE1161855.1"/>
    <property type="molecule type" value="Genomic_DNA"/>
</dbReference>
<dbReference type="SMART" id="SM00869">
    <property type="entry name" value="Autotransporter"/>
    <property type="match status" value="1"/>
</dbReference>
<dbReference type="PRINTS" id="PR01484">
    <property type="entry name" value="PRTACTNFAMLY"/>
</dbReference>
<evidence type="ECO:0000259" key="2">
    <source>
        <dbReference type="PROSITE" id="PS51208"/>
    </source>
</evidence>
<evidence type="ECO:0000256" key="1">
    <source>
        <dbReference type="SAM" id="MobiDB-lite"/>
    </source>
</evidence>
<dbReference type="Proteomes" id="UP000651010">
    <property type="component" value="Unassembled WGS sequence"/>
</dbReference>
<accession>A0ABR9GCV4</accession>
<dbReference type="RefSeq" id="WP_192556698.1">
    <property type="nucleotide sequence ID" value="NZ_JACZZA010000010.1"/>
</dbReference>
<feature type="region of interest" description="Disordered" evidence="1">
    <location>
        <begin position="852"/>
        <end position="884"/>
    </location>
</feature>
<feature type="compositionally biased region" description="Basic and acidic residues" evidence="1">
    <location>
        <begin position="859"/>
        <end position="868"/>
    </location>
</feature>
<feature type="compositionally biased region" description="Low complexity" evidence="1">
    <location>
        <begin position="775"/>
        <end position="785"/>
    </location>
</feature>
<evidence type="ECO:0000313" key="4">
    <source>
        <dbReference type="Proteomes" id="UP000651010"/>
    </source>
</evidence>
<feature type="compositionally biased region" description="Low complexity" evidence="1">
    <location>
        <begin position="733"/>
        <end position="767"/>
    </location>
</feature>
<dbReference type="InterPro" id="IPR006315">
    <property type="entry name" value="OM_autotransptr_brl_dom"/>
</dbReference>
<evidence type="ECO:0000313" key="3">
    <source>
        <dbReference type="EMBL" id="MBE1161855.1"/>
    </source>
</evidence>
<dbReference type="SUPFAM" id="SSF103515">
    <property type="entry name" value="Autotransporter"/>
    <property type="match status" value="1"/>
</dbReference>